<dbReference type="Proteomes" id="UP000261278">
    <property type="component" value="Unassembled WGS sequence"/>
</dbReference>
<dbReference type="EMBL" id="QSSN01000034">
    <property type="protein sequence ID" value="RGL81613.1"/>
    <property type="molecule type" value="Genomic_DNA"/>
</dbReference>
<protein>
    <submittedName>
        <fullName evidence="1">Uncharacterized protein</fullName>
    </submittedName>
</protein>
<dbReference type="AlphaFoldDB" id="A0A3E4SVU9"/>
<reference evidence="1 2" key="1">
    <citation type="submission" date="2018-08" db="EMBL/GenBank/DDBJ databases">
        <title>A genome reference for cultivated species of the human gut microbiota.</title>
        <authorList>
            <person name="Zou Y."/>
            <person name="Xue W."/>
            <person name="Luo G."/>
        </authorList>
    </citation>
    <scope>NUCLEOTIDE SEQUENCE [LARGE SCALE GENOMIC DNA]</scope>
    <source>
        <strain evidence="1 2">TF05-18</strain>
    </source>
</reference>
<name>A0A3E4SVU9_PHOVU</name>
<comment type="caution">
    <text evidence="1">The sequence shown here is derived from an EMBL/GenBank/DDBJ whole genome shotgun (WGS) entry which is preliminary data.</text>
</comment>
<evidence type="ECO:0000313" key="1">
    <source>
        <dbReference type="EMBL" id="RGL81613.1"/>
    </source>
</evidence>
<proteinExistence type="predicted"/>
<accession>A0A3E4SVU9</accession>
<feature type="non-terminal residue" evidence="1">
    <location>
        <position position="1"/>
    </location>
</feature>
<organism evidence="1 2">
    <name type="scientific">Phocaeicola vulgatus</name>
    <name type="common">Bacteroides vulgatus</name>
    <dbReference type="NCBI Taxonomy" id="821"/>
    <lineage>
        <taxon>Bacteria</taxon>
        <taxon>Pseudomonadati</taxon>
        <taxon>Bacteroidota</taxon>
        <taxon>Bacteroidia</taxon>
        <taxon>Bacteroidales</taxon>
        <taxon>Bacteroidaceae</taxon>
        <taxon>Phocaeicola</taxon>
    </lineage>
</organism>
<evidence type="ECO:0000313" key="2">
    <source>
        <dbReference type="Proteomes" id="UP000261278"/>
    </source>
</evidence>
<gene>
    <name evidence="1" type="ORF">DXC44_19515</name>
</gene>
<sequence>STVYYVEKYKYTFDSKSNTLMCYGYDEESDTYDNEPWYIKVKSVSDTKLIIELLNDDNQTVDDTRDCVRQ</sequence>